<gene>
    <name evidence="2" type="ORF">Acr_23g0011490</name>
</gene>
<organism evidence="2 3">
    <name type="scientific">Actinidia rufa</name>
    <dbReference type="NCBI Taxonomy" id="165716"/>
    <lineage>
        <taxon>Eukaryota</taxon>
        <taxon>Viridiplantae</taxon>
        <taxon>Streptophyta</taxon>
        <taxon>Embryophyta</taxon>
        <taxon>Tracheophyta</taxon>
        <taxon>Spermatophyta</taxon>
        <taxon>Magnoliopsida</taxon>
        <taxon>eudicotyledons</taxon>
        <taxon>Gunneridae</taxon>
        <taxon>Pentapetalae</taxon>
        <taxon>asterids</taxon>
        <taxon>Ericales</taxon>
        <taxon>Actinidiaceae</taxon>
        <taxon>Actinidia</taxon>
    </lineage>
</organism>
<name>A0A7J0GQ69_9ERIC</name>
<dbReference type="Proteomes" id="UP000585474">
    <property type="component" value="Unassembled WGS sequence"/>
</dbReference>
<feature type="region of interest" description="Disordered" evidence="1">
    <location>
        <begin position="1"/>
        <end position="23"/>
    </location>
</feature>
<sequence>MENCVRRLRRDPRTAKYGRTSRRYRSIHRRMPYGEHTVMVGDVAEKKLLRRWIPQVGEVFDLTHWRGEGHGELIETGKASTGVSRTSGSSHLYGE</sequence>
<comment type="caution">
    <text evidence="2">The sequence shown here is derived from an EMBL/GenBank/DDBJ whole genome shotgun (WGS) entry which is preliminary data.</text>
</comment>
<dbReference type="AlphaFoldDB" id="A0A7J0GQ69"/>
<evidence type="ECO:0000313" key="2">
    <source>
        <dbReference type="EMBL" id="GFZ12764.1"/>
    </source>
</evidence>
<feature type="compositionally biased region" description="Polar residues" evidence="1">
    <location>
        <begin position="78"/>
        <end position="95"/>
    </location>
</feature>
<keyword evidence="3" id="KW-1185">Reference proteome</keyword>
<evidence type="ECO:0000256" key="1">
    <source>
        <dbReference type="SAM" id="MobiDB-lite"/>
    </source>
</evidence>
<feature type="region of interest" description="Disordered" evidence="1">
    <location>
        <begin position="73"/>
        <end position="95"/>
    </location>
</feature>
<proteinExistence type="predicted"/>
<reference evidence="2 3" key="1">
    <citation type="submission" date="2019-07" db="EMBL/GenBank/DDBJ databases">
        <title>De Novo Assembly of kiwifruit Actinidia rufa.</title>
        <authorList>
            <person name="Sugita-Konishi S."/>
            <person name="Sato K."/>
            <person name="Mori E."/>
            <person name="Abe Y."/>
            <person name="Kisaki G."/>
            <person name="Hamano K."/>
            <person name="Suezawa K."/>
            <person name="Otani M."/>
            <person name="Fukuda T."/>
            <person name="Manabe T."/>
            <person name="Gomi K."/>
            <person name="Tabuchi M."/>
            <person name="Akimitsu K."/>
            <person name="Kataoka I."/>
        </authorList>
    </citation>
    <scope>NUCLEOTIDE SEQUENCE [LARGE SCALE GENOMIC DNA]</scope>
    <source>
        <strain evidence="3">cv. Fuchu</strain>
    </source>
</reference>
<evidence type="ECO:0000313" key="3">
    <source>
        <dbReference type="Proteomes" id="UP000585474"/>
    </source>
</evidence>
<dbReference type="EMBL" id="BJWL01000023">
    <property type="protein sequence ID" value="GFZ12764.1"/>
    <property type="molecule type" value="Genomic_DNA"/>
</dbReference>
<protein>
    <submittedName>
        <fullName evidence="2">Uncharacterized protein</fullName>
    </submittedName>
</protein>
<accession>A0A7J0GQ69</accession>
<feature type="compositionally biased region" description="Basic residues" evidence="1">
    <location>
        <begin position="1"/>
        <end position="10"/>
    </location>
</feature>